<evidence type="ECO:0000256" key="1">
    <source>
        <dbReference type="ARBA" id="ARBA00023002"/>
    </source>
</evidence>
<feature type="compositionally biased region" description="Basic and acidic residues" evidence="2">
    <location>
        <begin position="378"/>
        <end position="394"/>
    </location>
</feature>
<dbReference type="CDD" id="cd08958">
    <property type="entry name" value="FR_SDR_e"/>
    <property type="match status" value="1"/>
</dbReference>
<comment type="caution">
    <text evidence="4">The sequence shown here is derived from an EMBL/GenBank/DDBJ whole genome shotgun (WGS) entry which is preliminary data.</text>
</comment>
<feature type="compositionally biased region" description="Polar residues" evidence="2">
    <location>
        <begin position="396"/>
        <end position="416"/>
    </location>
</feature>
<dbReference type="Gene3D" id="3.40.50.720">
    <property type="entry name" value="NAD(P)-binding Rossmann-like Domain"/>
    <property type="match status" value="1"/>
</dbReference>
<organism evidence="4 5">
    <name type="scientific">Cinnamomum micranthum f. kanehirae</name>
    <dbReference type="NCBI Taxonomy" id="337451"/>
    <lineage>
        <taxon>Eukaryota</taxon>
        <taxon>Viridiplantae</taxon>
        <taxon>Streptophyta</taxon>
        <taxon>Embryophyta</taxon>
        <taxon>Tracheophyta</taxon>
        <taxon>Spermatophyta</taxon>
        <taxon>Magnoliopsida</taxon>
        <taxon>Magnoliidae</taxon>
        <taxon>Laurales</taxon>
        <taxon>Lauraceae</taxon>
        <taxon>Cinnamomum</taxon>
    </lineage>
</organism>
<feature type="region of interest" description="Disordered" evidence="2">
    <location>
        <begin position="333"/>
        <end position="439"/>
    </location>
</feature>
<dbReference type="InterPro" id="IPR001509">
    <property type="entry name" value="Epimerase_deHydtase"/>
</dbReference>
<evidence type="ECO:0000313" key="4">
    <source>
        <dbReference type="EMBL" id="RWR93180.1"/>
    </source>
</evidence>
<dbReference type="EMBL" id="QPKB01000010">
    <property type="protein sequence ID" value="RWR93180.1"/>
    <property type="molecule type" value="Genomic_DNA"/>
</dbReference>
<dbReference type="SUPFAM" id="SSF51735">
    <property type="entry name" value="NAD(P)-binding Rossmann-fold domains"/>
    <property type="match status" value="1"/>
</dbReference>
<dbReference type="Pfam" id="PF01370">
    <property type="entry name" value="Epimerase"/>
    <property type="match status" value="1"/>
</dbReference>
<dbReference type="PANTHER" id="PTHR10366:SF696">
    <property type="entry name" value="OS07G0601900 PROTEIN"/>
    <property type="match status" value="1"/>
</dbReference>
<keyword evidence="5" id="KW-1185">Reference proteome</keyword>
<dbReference type="GO" id="GO:0016616">
    <property type="term" value="F:oxidoreductase activity, acting on the CH-OH group of donors, NAD or NADP as acceptor"/>
    <property type="evidence" value="ECO:0007669"/>
    <property type="project" value="TreeGrafter"/>
</dbReference>
<evidence type="ECO:0000259" key="3">
    <source>
        <dbReference type="Pfam" id="PF01370"/>
    </source>
</evidence>
<evidence type="ECO:0000313" key="5">
    <source>
        <dbReference type="Proteomes" id="UP000283530"/>
    </source>
</evidence>
<feature type="compositionally biased region" description="Basic residues" evidence="2">
    <location>
        <begin position="333"/>
        <end position="344"/>
    </location>
</feature>
<proteinExistence type="predicted"/>
<sequence length="439" mass="49089">MEKNICVCVTGAAGYIASWLVKKLLDKGYTVHATLRNLENPSKVGLLKALPHADTRLVLFGADIYKAEEFEPAIRGCQFVFHVATPLLHNTHSTKYKDTTEAAIEGVKSILGSCIRSKTVERLIYTGSVVATSPLKEDGSSFKDLIDESCWTPLHHSFSYSSFIDQEYISSKTQSEKEVLSYCNMEEGGLEVVSLACALVGGDTLLSYQPTSVGVIISQLTGEEDHYRRLKLLQEMLGSVPLIHIDDVCEAHIFCMEQPSMAGRFLCACTYPTIAEMAKHFTNKYPEIQVAKRFSEGPETGIDCQSTKLRDMGFKYNYDFKRILDDSVECSKRMAKGKKKKPQHLKAQEQLSNRAQRKTAAEQRKPPCKTELSTHSAAEIRKQPAAEKQKERTKPNRAQQTTAQTEPSSQKQNTHQKQQRDAMNCLKEIRPDAAVTPIS</sequence>
<dbReference type="Proteomes" id="UP000283530">
    <property type="component" value="Unassembled WGS sequence"/>
</dbReference>
<dbReference type="FunFam" id="3.40.50.720:FF:000645">
    <property type="entry name" value="Anthocyanidin reductase ((2S)-flavan-3-ol-forming)"/>
    <property type="match status" value="1"/>
</dbReference>
<dbReference type="InterPro" id="IPR036291">
    <property type="entry name" value="NAD(P)-bd_dom_sf"/>
</dbReference>
<dbReference type="InterPro" id="IPR050425">
    <property type="entry name" value="NAD(P)_dehydrat-like"/>
</dbReference>
<evidence type="ECO:0000256" key="2">
    <source>
        <dbReference type="SAM" id="MobiDB-lite"/>
    </source>
</evidence>
<keyword evidence="1" id="KW-0560">Oxidoreductase</keyword>
<reference evidence="4 5" key="1">
    <citation type="journal article" date="2019" name="Nat. Plants">
        <title>Stout camphor tree genome fills gaps in understanding of flowering plant genome evolution.</title>
        <authorList>
            <person name="Chaw S.M."/>
            <person name="Liu Y.C."/>
            <person name="Wu Y.W."/>
            <person name="Wang H.Y."/>
            <person name="Lin C.I."/>
            <person name="Wu C.S."/>
            <person name="Ke H.M."/>
            <person name="Chang L.Y."/>
            <person name="Hsu C.Y."/>
            <person name="Yang H.T."/>
            <person name="Sudianto E."/>
            <person name="Hsu M.H."/>
            <person name="Wu K.P."/>
            <person name="Wang L.N."/>
            <person name="Leebens-Mack J.H."/>
            <person name="Tsai I.J."/>
        </authorList>
    </citation>
    <scope>NUCLEOTIDE SEQUENCE [LARGE SCALE GENOMIC DNA]</scope>
    <source>
        <strain evidence="5">cv. Chaw 1501</strain>
        <tissue evidence="4">Young leaves</tissue>
    </source>
</reference>
<accession>A0A3S3NDV9</accession>
<dbReference type="OrthoDB" id="2735536at2759"/>
<name>A0A3S3NDV9_9MAGN</name>
<feature type="domain" description="NAD-dependent epimerase/dehydratase" evidence="3">
    <location>
        <begin position="7"/>
        <end position="260"/>
    </location>
</feature>
<dbReference type="STRING" id="337451.A0A3S3NDV9"/>
<dbReference type="AlphaFoldDB" id="A0A3S3NDV9"/>
<dbReference type="PANTHER" id="PTHR10366">
    <property type="entry name" value="NAD DEPENDENT EPIMERASE/DEHYDRATASE"/>
    <property type="match status" value="1"/>
</dbReference>
<gene>
    <name evidence="4" type="ORF">CKAN_02241700</name>
</gene>
<protein>
    <submittedName>
        <fullName evidence="4">Epimerase domain-containing protein</fullName>
    </submittedName>
</protein>